<keyword evidence="1" id="KW-0812">Transmembrane</keyword>
<dbReference type="InParanoid" id="A0A7J7D4G9"/>
<dbReference type="AlphaFoldDB" id="A0A7J7D4G9"/>
<dbReference type="EMBL" id="JAAARO010000010">
    <property type="protein sequence ID" value="KAF5741244.1"/>
    <property type="molecule type" value="Genomic_DNA"/>
</dbReference>
<keyword evidence="1" id="KW-1133">Transmembrane helix</keyword>
<keyword evidence="1" id="KW-0472">Membrane</keyword>
<evidence type="ECO:0000313" key="3">
    <source>
        <dbReference type="Proteomes" id="UP000593562"/>
    </source>
</evidence>
<keyword evidence="3" id="KW-1185">Reference proteome</keyword>
<feature type="transmembrane region" description="Helical" evidence="1">
    <location>
        <begin position="94"/>
        <end position="115"/>
    </location>
</feature>
<gene>
    <name evidence="2" type="ORF">HS088_TW10G00240</name>
</gene>
<protein>
    <submittedName>
        <fullName evidence="2">Uncharacterized protein</fullName>
    </submittedName>
</protein>
<sequence length="120" mass="13921">MTFCYCGDQVYYCSLAECSKLSQHSQTITFCDGPNEVNSCSWSLFTTPRTVHQSRKNPFEVGPCYFYGFTHPKMDHFSVEILPFRYSTSCFTSAIIFECWVLIGPRYIILSFLLLQLHKN</sequence>
<organism evidence="2 3">
    <name type="scientific">Tripterygium wilfordii</name>
    <name type="common">Thunder God vine</name>
    <dbReference type="NCBI Taxonomy" id="458696"/>
    <lineage>
        <taxon>Eukaryota</taxon>
        <taxon>Viridiplantae</taxon>
        <taxon>Streptophyta</taxon>
        <taxon>Embryophyta</taxon>
        <taxon>Tracheophyta</taxon>
        <taxon>Spermatophyta</taxon>
        <taxon>Magnoliopsida</taxon>
        <taxon>eudicotyledons</taxon>
        <taxon>Gunneridae</taxon>
        <taxon>Pentapetalae</taxon>
        <taxon>rosids</taxon>
        <taxon>fabids</taxon>
        <taxon>Celastrales</taxon>
        <taxon>Celastraceae</taxon>
        <taxon>Tripterygium</taxon>
    </lineage>
</organism>
<reference evidence="2 3" key="1">
    <citation type="journal article" date="2020" name="Nat. Commun.">
        <title>Genome of Tripterygium wilfordii and identification of cytochrome P450 involved in triptolide biosynthesis.</title>
        <authorList>
            <person name="Tu L."/>
            <person name="Su P."/>
            <person name="Zhang Z."/>
            <person name="Gao L."/>
            <person name="Wang J."/>
            <person name="Hu T."/>
            <person name="Zhou J."/>
            <person name="Zhang Y."/>
            <person name="Zhao Y."/>
            <person name="Liu Y."/>
            <person name="Song Y."/>
            <person name="Tong Y."/>
            <person name="Lu Y."/>
            <person name="Yang J."/>
            <person name="Xu C."/>
            <person name="Jia M."/>
            <person name="Peters R.J."/>
            <person name="Huang L."/>
            <person name="Gao W."/>
        </authorList>
    </citation>
    <scope>NUCLEOTIDE SEQUENCE [LARGE SCALE GENOMIC DNA]</scope>
    <source>
        <strain evidence="3">cv. XIE 37</strain>
        <tissue evidence="2">Leaf</tissue>
    </source>
</reference>
<name>A0A7J7D4G9_TRIWF</name>
<accession>A0A7J7D4G9</accession>
<proteinExistence type="predicted"/>
<evidence type="ECO:0000256" key="1">
    <source>
        <dbReference type="SAM" id="Phobius"/>
    </source>
</evidence>
<dbReference type="Proteomes" id="UP000593562">
    <property type="component" value="Unassembled WGS sequence"/>
</dbReference>
<comment type="caution">
    <text evidence="2">The sequence shown here is derived from an EMBL/GenBank/DDBJ whole genome shotgun (WGS) entry which is preliminary data.</text>
</comment>
<evidence type="ECO:0000313" key="2">
    <source>
        <dbReference type="EMBL" id="KAF5741244.1"/>
    </source>
</evidence>